<name>A0A838CWL9_9BACI</name>
<protein>
    <recommendedName>
        <fullName evidence="3">Sporulation protein YhaL</fullName>
    </recommendedName>
</protein>
<proteinExistence type="predicted"/>
<dbReference type="RefSeq" id="WP_181473261.1">
    <property type="nucleotide sequence ID" value="NZ_JACEFG010000003.1"/>
</dbReference>
<dbReference type="Proteomes" id="UP000571017">
    <property type="component" value="Unassembled WGS sequence"/>
</dbReference>
<evidence type="ECO:0000313" key="2">
    <source>
        <dbReference type="Proteomes" id="UP000571017"/>
    </source>
</evidence>
<reference evidence="1 2" key="1">
    <citation type="journal article" date="2004" name="Extremophiles">
        <title>Halobacillus locisalis sp. nov., a halophilic bacterium isolated from a marine solar saltern of the Yellow Sea in Korea.</title>
        <authorList>
            <person name="Yoon J.H."/>
            <person name="Kang K.H."/>
            <person name="Oh T.K."/>
            <person name="Park Y.H."/>
        </authorList>
    </citation>
    <scope>NUCLEOTIDE SEQUENCE [LARGE SCALE GENOMIC DNA]</scope>
    <source>
        <strain evidence="1 2">KCTC 3788</strain>
    </source>
</reference>
<gene>
    <name evidence="1" type="ORF">H0266_15130</name>
</gene>
<evidence type="ECO:0008006" key="3">
    <source>
        <dbReference type="Google" id="ProtNLM"/>
    </source>
</evidence>
<sequence length="54" mass="6725">MGWLWLPLIVGFSLIYYAHKNKLNHQQKIREMDLKEKEIELEMLKERKKQNQKR</sequence>
<evidence type="ECO:0000313" key="1">
    <source>
        <dbReference type="EMBL" id="MBA2176229.1"/>
    </source>
</evidence>
<dbReference type="EMBL" id="JACEFG010000003">
    <property type="protein sequence ID" value="MBA2176229.1"/>
    <property type="molecule type" value="Genomic_DNA"/>
</dbReference>
<organism evidence="1 2">
    <name type="scientific">Halobacillus locisalis</name>
    <dbReference type="NCBI Taxonomy" id="220753"/>
    <lineage>
        <taxon>Bacteria</taxon>
        <taxon>Bacillati</taxon>
        <taxon>Bacillota</taxon>
        <taxon>Bacilli</taxon>
        <taxon>Bacillales</taxon>
        <taxon>Bacillaceae</taxon>
        <taxon>Halobacillus</taxon>
    </lineage>
</organism>
<keyword evidence="2" id="KW-1185">Reference proteome</keyword>
<accession>A0A838CWL9</accession>
<dbReference type="AlphaFoldDB" id="A0A838CWL9"/>
<comment type="caution">
    <text evidence="1">The sequence shown here is derived from an EMBL/GenBank/DDBJ whole genome shotgun (WGS) entry which is preliminary data.</text>
</comment>